<reference evidence="1 2" key="1">
    <citation type="submission" date="2019-02" db="EMBL/GenBank/DDBJ databases">
        <title>Deep-cultivation of Planctomycetes and their phenomic and genomic characterization uncovers novel biology.</title>
        <authorList>
            <person name="Wiegand S."/>
            <person name="Jogler M."/>
            <person name="Boedeker C."/>
            <person name="Pinto D."/>
            <person name="Vollmers J."/>
            <person name="Rivas-Marin E."/>
            <person name="Kohn T."/>
            <person name="Peeters S.H."/>
            <person name="Heuer A."/>
            <person name="Rast P."/>
            <person name="Oberbeckmann S."/>
            <person name="Bunk B."/>
            <person name="Jeske O."/>
            <person name="Meyerdierks A."/>
            <person name="Storesund J.E."/>
            <person name="Kallscheuer N."/>
            <person name="Luecker S."/>
            <person name="Lage O.M."/>
            <person name="Pohl T."/>
            <person name="Merkel B.J."/>
            <person name="Hornburger P."/>
            <person name="Mueller R.-W."/>
            <person name="Bruemmer F."/>
            <person name="Labrenz M."/>
            <person name="Spormann A.M."/>
            <person name="Op Den Camp H."/>
            <person name="Overmann J."/>
            <person name="Amann R."/>
            <person name="Jetten M.S.M."/>
            <person name="Mascher T."/>
            <person name="Medema M.H."/>
            <person name="Devos D.P."/>
            <person name="Kaster A.-K."/>
            <person name="Ovreas L."/>
            <person name="Rohde M."/>
            <person name="Galperin M.Y."/>
            <person name="Jogler C."/>
        </authorList>
    </citation>
    <scope>NUCLEOTIDE SEQUENCE [LARGE SCALE GENOMIC DNA]</scope>
    <source>
        <strain evidence="1 2">Pan54</strain>
    </source>
</reference>
<evidence type="ECO:0000313" key="2">
    <source>
        <dbReference type="Proteomes" id="UP000316095"/>
    </source>
</evidence>
<sequence length="75" mass="8525">MADVLNSQVLRTEAYIWWNAWGIDPLLVALWHTIYDHNYDRLFQGNELRNICDCLPTDDALAMAKSSAPSVISSN</sequence>
<organism evidence="1 2">
    <name type="scientific">Rubinisphaera italica</name>
    <dbReference type="NCBI Taxonomy" id="2527969"/>
    <lineage>
        <taxon>Bacteria</taxon>
        <taxon>Pseudomonadati</taxon>
        <taxon>Planctomycetota</taxon>
        <taxon>Planctomycetia</taxon>
        <taxon>Planctomycetales</taxon>
        <taxon>Planctomycetaceae</taxon>
        <taxon>Rubinisphaera</taxon>
    </lineage>
</organism>
<gene>
    <name evidence="1" type="ORF">Pan54_05140</name>
</gene>
<accession>A0A5C5XAH7</accession>
<name>A0A5C5XAH7_9PLAN</name>
<dbReference type="AlphaFoldDB" id="A0A5C5XAH7"/>
<comment type="caution">
    <text evidence="1">The sequence shown here is derived from an EMBL/GenBank/DDBJ whole genome shotgun (WGS) entry which is preliminary data.</text>
</comment>
<dbReference type="Proteomes" id="UP000316095">
    <property type="component" value="Unassembled WGS sequence"/>
</dbReference>
<protein>
    <submittedName>
        <fullName evidence="1">Uncharacterized protein</fullName>
    </submittedName>
</protein>
<proteinExistence type="predicted"/>
<dbReference type="EMBL" id="SJPG01000001">
    <property type="protein sequence ID" value="TWT59804.1"/>
    <property type="molecule type" value="Genomic_DNA"/>
</dbReference>
<keyword evidence="2" id="KW-1185">Reference proteome</keyword>
<evidence type="ECO:0000313" key="1">
    <source>
        <dbReference type="EMBL" id="TWT59804.1"/>
    </source>
</evidence>